<feature type="non-terminal residue" evidence="1">
    <location>
        <position position="27"/>
    </location>
</feature>
<gene>
    <name evidence="1" type="ORF">METZ01_LOCUS403530</name>
</gene>
<reference evidence="1" key="1">
    <citation type="submission" date="2018-05" db="EMBL/GenBank/DDBJ databases">
        <authorList>
            <person name="Lanie J.A."/>
            <person name="Ng W.-L."/>
            <person name="Kazmierczak K.M."/>
            <person name="Andrzejewski T.M."/>
            <person name="Davidsen T.M."/>
            <person name="Wayne K.J."/>
            <person name="Tettelin H."/>
            <person name="Glass J.I."/>
            <person name="Rusch D."/>
            <person name="Podicherti R."/>
            <person name="Tsui H.-C.T."/>
            <person name="Winkler M.E."/>
        </authorList>
    </citation>
    <scope>NUCLEOTIDE SEQUENCE</scope>
</reference>
<evidence type="ECO:0000313" key="1">
    <source>
        <dbReference type="EMBL" id="SVD50676.1"/>
    </source>
</evidence>
<feature type="non-terminal residue" evidence="1">
    <location>
        <position position="1"/>
    </location>
</feature>
<dbReference type="AlphaFoldDB" id="A0A382VVP7"/>
<protein>
    <submittedName>
        <fullName evidence="1">Uncharacterized protein</fullName>
    </submittedName>
</protein>
<name>A0A382VVP7_9ZZZZ</name>
<dbReference type="EMBL" id="UINC01155054">
    <property type="protein sequence ID" value="SVD50676.1"/>
    <property type="molecule type" value="Genomic_DNA"/>
</dbReference>
<proteinExistence type="predicted"/>
<accession>A0A382VVP7</accession>
<sequence length="27" mass="2885">VATLLLWDLDETLITTAGAGERAIVRS</sequence>
<organism evidence="1">
    <name type="scientific">marine metagenome</name>
    <dbReference type="NCBI Taxonomy" id="408172"/>
    <lineage>
        <taxon>unclassified sequences</taxon>
        <taxon>metagenomes</taxon>
        <taxon>ecological metagenomes</taxon>
    </lineage>
</organism>